<dbReference type="InterPro" id="IPR003594">
    <property type="entry name" value="HATPase_dom"/>
</dbReference>
<evidence type="ECO:0000256" key="5">
    <source>
        <dbReference type="ARBA" id="ARBA00022553"/>
    </source>
</evidence>
<proteinExistence type="predicted"/>
<evidence type="ECO:0000256" key="13">
    <source>
        <dbReference type="ARBA" id="ARBA00023136"/>
    </source>
</evidence>
<feature type="compositionally biased region" description="Gly residues" evidence="14">
    <location>
        <begin position="641"/>
        <end position="656"/>
    </location>
</feature>
<dbReference type="InterPro" id="IPR035965">
    <property type="entry name" value="PAS-like_dom_sf"/>
</dbReference>
<dbReference type="Proteomes" id="UP000002785">
    <property type="component" value="Chromosome"/>
</dbReference>
<feature type="compositionally biased region" description="Low complexity" evidence="14">
    <location>
        <begin position="681"/>
        <end position="702"/>
    </location>
</feature>
<dbReference type="GO" id="GO:0000155">
    <property type="term" value="F:phosphorelay sensor kinase activity"/>
    <property type="evidence" value="ECO:0007669"/>
    <property type="project" value="InterPro"/>
</dbReference>
<dbReference type="InterPro" id="IPR036890">
    <property type="entry name" value="HATPase_C_sf"/>
</dbReference>
<dbReference type="InterPro" id="IPR004358">
    <property type="entry name" value="Sig_transdc_His_kin-like_C"/>
</dbReference>
<evidence type="ECO:0000256" key="10">
    <source>
        <dbReference type="ARBA" id="ARBA00022840"/>
    </source>
</evidence>
<dbReference type="SUPFAM" id="SSF55874">
    <property type="entry name" value="ATPase domain of HSP90 chaperone/DNA topoisomerase II/histidine kinase"/>
    <property type="match status" value="1"/>
</dbReference>
<keyword evidence="12" id="KW-0902">Two-component regulatory system</keyword>
<keyword evidence="13" id="KW-0472">Membrane</keyword>
<dbReference type="SUPFAM" id="SSF55890">
    <property type="entry name" value="Sporulation response regulatory protein Spo0B"/>
    <property type="match status" value="1"/>
</dbReference>
<dbReference type="PANTHER" id="PTHR43547">
    <property type="entry name" value="TWO-COMPONENT HISTIDINE KINASE"/>
    <property type="match status" value="1"/>
</dbReference>
<keyword evidence="7" id="KW-0812">Transmembrane</keyword>
<dbReference type="Gene3D" id="3.30.450.20">
    <property type="entry name" value="PAS domain"/>
    <property type="match status" value="2"/>
</dbReference>
<feature type="compositionally biased region" description="Polar residues" evidence="14">
    <location>
        <begin position="703"/>
        <end position="714"/>
    </location>
</feature>
<protein>
    <recommendedName>
        <fullName evidence="3">histidine kinase</fullName>
        <ecNumber evidence="3">2.7.13.3</ecNumber>
    </recommendedName>
</protein>
<evidence type="ECO:0000256" key="6">
    <source>
        <dbReference type="ARBA" id="ARBA00022679"/>
    </source>
</evidence>
<dbReference type="FunFam" id="3.30.450.20:FF:000078">
    <property type="entry name" value="Sensor histidine kinase"/>
    <property type="match status" value="1"/>
</dbReference>
<evidence type="ECO:0000256" key="12">
    <source>
        <dbReference type="ARBA" id="ARBA00023012"/>
    </source>
</evidence>
<dbReference type="Pfam" id="PF02518">
    <property type="entry name" value="HATPase_c"/>
    <property type="match status" value="1"/>
</dbReference>
<dbReference type="InterPro" id="IPR016120">
    <property type="entry name" value="Sig_transdc_His_kin_SpoOB"/>
</dbReference>
<dbReference type="CDD" id="cd16915">
    <property type="entry name" value="HATPase_DpiB-CitA-like"/>
    <property type="match status" value="1"/>
</dbReference>
<dbReference type="PROSITE" id="PS50109">
    <property type="entry name" value="HIS_KIN"/>
    <property type="match status" value="1"/>
</dbReference>
<keyword evidence="10" id="KW-0067">ATP-binding</keyword>
<dbReference type="SUPFAM" id="SSF55785">
    <property type="entry name" value="PYP-like sensor domain (PAS domain)"/>
    <property type="match status" value="1"/>
</dbReference>
<feature type="compositionally biased region" description="Basic and acidic residues" evidence="14">
    <location>
        <begin position="628"/>
        <end position="640"/>
    </location>
</feature>
<evidence type="ECO:0000256" key="7">
    <source>
        <dbReference type="ARBA" id="ARBA00022692"/>
    </source>
</evidence>
<sequence>MQAVLIAVVVAGYALFTYVSDRGQAEEAARSQARAVARAVADSPSVREAIRTPKPTVELQPYALRVMADTGVDFVTIMSPQGIRWTHPDKDQIGRHFLGNTERALKGHTFTETYTGTLGASVRAVTPIKDEDGKVIGLVSAGIQVAKISERVQGQLTALLAVAGGALALGAIGTYVVNARLRRHTHGMNAAELSRMHDYHQAALHAVREGLLMLDGQYRVALINDGGRELLGVSPQDEVIGRSVADLGLPAPLTGALLSSEPRVDEVHLTSTRVLVVNTSPVSGGEQRGTVVTLRDVTELQSLMGELDSERGFTQALRSQAHEAANRLHTVVSLIELGRAEQAVDFATAELELAQALTDQVVAAVGEPVLAALLLGKTAQANERGVELVVSEDSRLDDGLLPESLPARDLVTILGNLIDNAVDAAQGSARARVTVTAYTAGTAGTPGTADTADTAGRGLVLRVADTGAGVDPAHAEAVFQRGFSTKPAGPGGRGLGLALVRQTVNRCKGTLTVAEAEGGGAEFEVRLPLGDQEIRVPAGDQGVRLPAGGQEEPLPAGGQEEPLPAGGQEEPLPAGGQEEPLPAGDQEVLLPAGGQEFPAGRQEEPLPAGGQDERLPARNQEIPLPARGQEEPLTARDRAEGSGGTTGFRGPGGAGGPTAAESATVSEGSASPAGSTTTADATAPEGPASPAGSSATGSLALPQGSTGPTGSTAHAGTPEASSADPGSSTTTDGTTVPERPPNRKSSATPKNATPPDGPPTPLGPPVPDGAKVPGGDV</sequence>
<keyword evidence="4" id="KW-1003">Cell membrane</keyword>
<keyword evidence="6" id="KW-0808">Transferase</keyword>
<dbReference type="SMART" id="SM00387">
    <property type="entry name" value="HATPase_c"/>
    <property type="match status" value="1"/>
</dbReference>
<dbReference type="InterPro" id="IPR000014">
    <property type="entry name" value="PAS"/>
</dbReference>
<evidence type="ECO:0000313" key="16">
    <source>
        <dbReference type="EMBL" id="EDY54043.1"/>
    </source>
</evidence>
<comment type="subcellular location">
    <subcellularLocation>
        <location evidence="2">Cell membrane</location>
        <topology evidence="2">Multi-pass membrane protein</topology>
    </subcellularLocation>
</comment>
<dbReference type="GO" id="GO:0005886">
    <property type="term" value="C:plasma membrane"/>
    <property type="evidence" value="ECO:0007669"/>
    <property type="project" value="UniProtKB-SubCell"/>
</dbReference>
<dbReference type="InterPro" id="IPR029151">
    <property type="entry name" value="Sensor-like_sf"/>
</dbReference>
<evidence type="ECO:0000256" key="9">
    <source>
        <dbReference type="ARBA" id="ARBA00022777"/>
    </source>
</evidence>
<dbReference type="EMBL" id="CM000951">
    <property type="protein sequence ID" value="EDY54043.1"/>
    <property type="molecule type" value="Genomic_DNA"/>
</dbReference>
<evidence type="ECO:0000313" key="17">
    <source>
        <dbReference type="Proteomes" id="UP000002785"/>
    </source>
</evidence>
<reference evidence="16" key="1">
    <citation type="submission" date="2009-10" db="EMBL/GenBank/DDBJ databases">
        <title>The genome sequence of Streptomyces sviceus strain ATCC 29083.</title>
        <authorList>
            <consortium name="The Broad Institute Genome Sequencing Platform"/>
            <consortium name="Broad Institute Microbial Sequencing Center"/>
            <person name="Fischbach M."/>
            <person name="Godfrey P."/>
            <person name="Ward D."/>
            <person name="Young S."/>
            <person name="Zeng Q."/>
            <person name="Koehrsen M."/>
            <person name="Alvarado L."/>
            <person name="Berlin A.M."/>
            <person name="Bochicchio J."/>
            <person name="Borenstein D."/>
            <person name="Chapman S.B."/>
            <person name="Chen Z."/>
            <person name="Engels R."/>
            <person name="Freedman E."/>
            <person name="Gellesch M."/>
            <person name="Goldberg J."/>
            <person name="Griggs A."/>
            <person name="Gujja S."/>
            <person name="Heilman E.R."/>
            <person name="Heiman D.I."/>
            <person name="Hepburn T.A."/>
            <person name="Howarth C."/>
            <person name="Jen D."/>
            <person name="Larson L."/>
            <person name="Lewis B."/>
            <person name="Mehta T."/>
            <person name="Park D."/>
            <person name="Pearson M."/>
            <person name="Richards J."/>
            <person name="Roberts A."/>
            <person name="Saif S."/>
            <person name="Shea T.D."/>
            <person name="Shenoy N."/>
            <person name="Sisk P."/>
            <person name="Stolte C."/>
            <person name="Sykes S.N."/>
            <person name="Thomson T."/>
            <person name="Walk T."/>
            <person name="White J."/>
            <person name="Yandava C."/>
            <person name="Straight P."/>
            <person name="Clardy J."/>
            <person name="Hung D."/>
            <person name="Kolter R."/>
            <person name="Mekalanos J."/>
            <person name="Walker S."/>
            <person name="Walsh C.T."/>
            <person name="Wieland-Brown L.C."/>
            <person name="Haas B."/>
            <person name="Nusbaum C."/>
            <person name="Birren B."/>
        </authorList>
    </citation>
    <scope>NUCLEOTIDE SEQUENCE [LARGE SCALE GENOMIC DNA]</scope>
    <source>
        <strain evidence="16">ATCC 29083</strain>
    </source>
</reference>
<feature type="compositionally biased region" description="Polar residues" evidence="14">
    <location>
        <begin position="665"/>
        <end position="680"/>
    </location>
</feature>
<dbReference type="Pfam" id="PF17203">
    <property type="entry name" value="sCache_3_2"/>
    <property type="match status" value="1"/>
</dbReference>
<evidence type="ECO:0000259" key="15">
    <source>
        <dbReference type="PROSITE" id="PS50109"/>
    </source>
</evidence>
<evidence type="ECO:0000256" key="8">
    <source>
        <dbReference type="ARBA" id="ARBA00022741"/>
    </source>
</evidence>
<name>B5HMI8_STRX2</name>
<dbReference type="SMART" id="SM00091">
    <property type="entry name" value="PAS"/>
    <property type="match status" value="1"/>
</dbReference>
<feature type="region of interest" description="Disordered" evidence="14">
    <location>
        <begin position="539"/>
        <end position="777"/>
    </location>
</feature>
<evidence type="ECO:0000256" key="1">
    <source>
        <dbReference type="ARBA" id="ARBA00000085"/>
    </source>
</evidence>
<gene>
    <name evidence="16" type="ORF">SSEG_08424</name>
</gene>
<evidence type="ECO:0000256" key="14">
    <source>
        <dbReference type="SAM" id="MobiDB-lite"/>
    </source>
</evidence>
<dbReference type="EC" id="2.7.13.3" evidence="3"/>
<keyword evidence="11" id="KW-1133">Transmembrane helix</keyword>
<accession>B5HMI8</accession>
<dbReference type="CDD" id="cd00130">
    <property type="entry name" value="PAS"/>
    <property type="match status" value="1"/>
</dbReference>
<feature type="compositionally biased region" description="Low complexity" evidence="14">
    <location>
        <begin position="720"/>
        <end position="735"/>
    </location>
</feature>
<dbReference type="eggNOG" id="COG3290">
    <property type="taxonomic scope" value="Bacteria"/>
</dbReference>
<organism evidence="16 17">
    <name type="scientific">Streptomyces sviceus (strain ATCC 29083 / DSM 924 / JCM 4929 / NBRC 13980 / NCIMB 11184 / NRRL 5439 / UC 5370)</name>
    <dbReference type="NCBI Taxonomy" id="463191"/>
    <lineage>
        <taxon>Bacteria</taxon>
        <taxon>Bacillati</taxon>
        <taxon>Actinomycetota</taxon>
        <taxon>Actinomycetes</taxon>
        <taxon>Kitasatosporales</taxon>
        <taxon>Streptomycetaceae</taxon>
        <taxon>Streptomyces</taxon>
    </lineage>
</organism>
<dbReference type="PRINTS" id="PR00344">
    <property type="entry name" value="BCTRLSENSOR"/>
</dbReference>
<dbReference type="Pfam" id="PF08448">
    <property type="entry name" value="PAS_4"/>
    <property type="match status" value="1"/>
</dbReference>
<dbReference type="InterPro" id="IPR033463">
    <property type="entry name" value="sCache_3"/>
</dbReference>
<dbReference type="PANTHER" id="PTHR43547:SF10">
    <property type="entry name" value="SENSOR HISTIDINE KINASE DCUS"/>
    <property type="match status" value="1"/>
</dbReference>
<evidence type="ECO:0000256" key="3">
    <source>
        <dbReference type="ARBA" id="ARBA00012438"/>
    </source>
</evidence>
<dbReference type="AlphaFoldDB" id="B5HMI8"/>
<comment type="catalytic activity">
    <reaction evidence="1">
        <text>ATP + protein L-histidine = ADP + protein N-phospho-L-histidine.</text>
        <dbReference type="EC" id="2.7.13.3"/>
    </reaction>
</comment>
<evidence type="ECO:0000256" key="11">
    <source>
        <dbReference type="ARBA" id="ARBA00022989"/>
    </source>
</evidence>
<keyword evidence="9 16" id="KW-0418">Kinase</keyword>
<dbReference type="SUPFAM" id="SSF103190">
    <property type="entry name" value="Sensory domain-like"/>
    <property type="match status" value="1"/>
</dbReference>
<feature type="compositionally biased region" description="Pro residues" evidence="14">
    <location>
        <begin position="755"/>
        <end position="767"/>
    </location>
</feature>
<keyword evidence="5" id="KW-0597">Phosphoprotein</keyword>
<dbReference type="GO" id="GO:0005524">
    <property type="term" value="F:ATP binding"/>
    <property type="evidence" value="ECO:0007669"/>
    <property type="project" value="UniProtKB-KW"/>
</dbReference>
<keyword evidence="8" id="KW-0547">Nucleotide-binding</keyword>
<dbReference type="HOGENOM" id="CLU_020211_11_1_11"/>
<dbReference type="InterPro" id="IPR013656">
    <property type="entry name" value="PAS_4"/>
</dbReference>
<dbReference type="Gene3D" id="3.30.565.10">
    <property type="entry name" value="Histidine kinase-like ATPase, C-terminal domain"/>
    <property type="match status" value="1"/>
</dbReference>
<feature type="domain" description="Histidine kinase" evidence="15">
    <location>
        <begin position="282"/>
        <end position="531"/>
    </location>
</feature>
<evidence type="ECO:0000256" key="2">
    <source>
        <dbReference type="ARBA" id="ARBA00004651"/>
    </source>
</evidence>
<keyword evidence="17" id="KW-1185">Reference proteome</keyword>
<dbReference type="InterPro" id="IPR005467">
    <property type="entry name" value="His_kinase_dom"/>
</dbReference>
<evidence type="ECO:0000256" key="4">
    <source>
        <dbReference type="ARBA" id="ARBA00022475"/>
    </source>
</evidence>